<reference evidence="9" key="1">
    <citation type="journal article" date="2014" name="Int. J. Syst. Evol. Microbiol.">
        <title>Complete genome of a new Firmicutes species belonging to the dominant human colonic microbiota ('Ruminococcus bicirculans') reveals two chromosomes and a selective capacity to utilize plant glucans.</title>
        <authorList>
            <consortium name="NISC Comparative Sequencing Program"/>
            <person name="Wegmann U."/>
            <person name="Louis P."/>
            <person name="Goesmann A."/>
            <person name="Henrissat B."/>
            <person name="Duncan S.H."/>
            <person name="Flint H.J."/>
        </authorList>
    </citation>
    <scope>NUCLEOTIDE SEQUENCE</scope>
    <source>
        <strain evidence="9">CGMCC 1.18437</strain>
    </source>
</reference>
<dbReference type="GO" id="GO:0042121">
    <property type="term" value="P:alginic acid biosynthetic process"/>
    <property type="evidence" value="ECO:0007669"/>
    <property type="project" value="UniProtKB-UniPathway"/>
</dbReference>
<evidence type="ECO:0000256" key="7">
    <source>
        <dbReference type="SAM" id="SignalP"/>
    </source>
</evidence>
<reference evidence="12" key="2">
    <citation type="journal article" date="2019" name="Int. J. Syst. Evol. Microbiol.">
        <title>The Global Catalogue of Microorganisms (GCM) 10K type strain sequencing project: providing services to taxonomists for standard genome sequencing and annotation.</title>
        <authorList>
            <consortium name="The Broad Institute Genomics Platform"/>
            <consortium name="The Broad Institute Genome Sequencing Center for Infectious Disease"/>
            <person name="Wu L."/>
            <person name="Ma J."/>
        </authorList>
    </citation>
    <scope>NUCLEOTIDE SEQUENCE [LARGE SCALE GENOMIC DNA]</scope>
    <source>
        <strain evidence="12">CGMCC 1.18437</strain>
    </source>
</reference>
<keyword evidence="6" id="KW-0016">Alginate biosynthesis</keyword>
<evidence type="ECO:0000256" key="3">
    <source>
        <dbReference type="ARBA" id="ARBA00022679"/>
    </source>
</evidence>
<evidence type="ECO:0000256" key="5">
    <source>
        <dbReference type="ARBA" id="ARBA00022764"/>
    </source>
</evidence>
<dbReference type="EMBL" id="BNAJ01000002">
    <property type="protein sequence ID" value="GHF38065.1"/>
    <property type="molecule type" value="Genomic_DNA"/>
</dbReference>
<evidence type="ECO:0000259" key="8">
    <source>
        <dbReference type="Pfam" id="PF16822"/>
    </source>
</evidence>
<dbReference type="EMBL" id="JACHFK010000002">
    <property type="protein sequence ID" value="MBB5375652.1"/>
    <property type="molecule type" value="Genomic_DNA"/>
</dbReference>
<dbReference type="RefSeq" id="WP_184109936.1">
    <property type="nucleotide sequence ID" value="NZ_BNAJ01000002.1"/>
</dbReference>
<accession>A0A7W8NR11</accession>
<dbReference type="GO" id="GO:0042597">
    <property type="term" value="C:periplasmic space"/>
    <property type="evidence" value="ECO:0007669"/>
    <property type="project" value="UniProtKB-SubCell"/>
</dbReference>
<keyword evidence="3" id="KW-0808">Transferase</keyword>
<protein>
    <recommendedName>
        <fullName evidence="8">AlgX/AlgJ SGNH hydrolase-like domain-containing protein</fullName>
    </recommendedName>
</protein>
<evidence type="ECO:0000256" key="4">
    <source>
        <dbReference type="ARBA" id="ARBA00022729"/>
    </source>
</evidence>
<evidence type="ECO:0000313" key="10">
    <source>
        <dbReference type="EMBL" id="MBB5375652.1"/>
    </source>
</evidence>
<dbReference type="AlphaFoldDB" id="A0A7W8NR11"/>
<comment type="subcellular location">
    <subcellularLocation>
        <location evidence="1">Periplasm</location>
    </subcellularLocation>
</comment>
<comment type="caution">
    <text evidence="10">The sequence shown here is derived from an EMBL/GenBank/DDBJ whole genome shotgun (WGS) entry which is preliminary data.</text>
</comment>
<evidence type="ECO:0000256" key="1">
    <source>
        <dbReference type="ARBA" id="ARBA00004418"/>
    </source>
</evidence>
<keyword evidence="4 7" id="KW-0732">Signal</keyword>
<organism evidence="10 11">
    <name type="scientific">Deinococcus metalli</name>
    <dbReference type="NCBI Taxonomy" id="1141878"/>
    <lineage>
        <taxon>Bacteria</taxon>
        <taxon>Thermotogati</taxon>
        <taxon>Deinococcota</taxon>
        <taxon>Deinococci</taxon>
        <taxon>Deinococcales</taxon>
        <taxon>Deinococcaceae</taxon>
        <taxon>Deinococcus</taxon>
    </lineage>
</organism>
<feature type="domain" description="AlgX/AlgJ SGNH hydrolase-like" evidence="8">
    <location>
        <begin position="365"/>
        <end position="440"/>
    </location>
</feature>
<comment type="pathway">
    <text evidence="2">Glycan biosynthesis; alginate biosynthesis.</text>
</comment>
<evidence type="ECO:0000256" key="6">
    <source>
        <dbReference type="ARBA" id="ARBA00022841"/>
    </source>
</evidence>
<sequence>MPRTLLTLTAALLLALPAARAAAPTPATDVPASCGDTLDKKAWMFQGEHGYFFYGDELSGRWMNRPWADARAAFVPGAVKLAAALKAQGVTLVLAPVPPRSFVAAEQLRASSPTQKTFDAKAAQAFYTGLVADLRAAGVPTADLLTPALKQGDAGLFRQDIHWTPEGAQTAAQVVAETVKTLHMPLDAAPFVSLKAGTVTRQVQDQPVLGQIAALCSLTVAPETYGDYQTRPAGPLVAAPGNFGASEGTVRWAFGPAASVSYAVPAAASVTVTATFETPLDGQSVEVTAGGKVIDTIAGLKKGDNVTRTWTVDARAGVNSVEFRFADYNGGKTTFAPGDGRPMAVIFKKLTVSAGGAVSDLVKGDSAGSGLLGGAADVVLVGASSSLPSLNFGGFIQEALGARVDNVSYGGAGVFSSLKDYLLDDAYAQSRPKVLIWQVPLLGGADTAESDLRFVEAAALNAKGGTAARGSGKVGVDTATMTPRAVRVHTADATVTAVTVTVTTDAGTRTFTVANSDRMTHRQDFLLSLGGLGKVQRVDVSAAGALELNVMP</sequence>
<feature type="domain" description="AlgX/AlgJ SGNH hydrolase-like" evidence="8">
    <location>
        <begin position="46"/>
        <end position="234"/>
    </location>
</feature>
<dbReference type="UniPathway" id="UPA00286"/>
<dbReference type="Proteomes" id="UP000539473">
    <property type="component" value="Unassembled WGS sequence"/>
</dbReference>
<evidence type="ECO:0000256" key="2">
    <source>
        <dbReference type="ARBA" id="ARBA00005182"/>
    </source>
</evidence>
<reference evidence="10 11" key="3">
    <citation type="submission" date="2020-08" db="EMBL/GenBank/DDBJ databases">
        <title>Genomic Encyclopedia of Type Strains, Phase IV (KMG-IV): sequencing the most valuable type-strain genomes for metagenomic binning, comparative biology and taxonomic classification.</title>
        <authorList>
            <person name="Goeker M."/>
        </authorList>
    </citation>
    <scope>NUCLEOTIDE SEQUENCE [LARGE SCALE GENOMIC DNA]</scope>
    <source>
        <strain evidence="10 11">DSM 27521</strain>
    </source>
</reference>
<feature type="signal peptide" evidence="7">
    <location>
        <begin position="1"/>
        <end position="21"/>
    </location>
</feature>
<dbReference type="Proteomes" id="UP000619376">
    <property type="component" value="Unassembled WGS sequence"/>
</dbReference>
<evidence type="ECO:0000313" key="11">
    <source>
        <dbReference type="Proteomes" id="UP000539473"/>
    </source>
</evidence>
<feature type="chain" id="PRO_5031145912" description="AlgX/AlgJ SGNH hydrolase-like domain-containing protein" evidence="7">
    <location>
        <begin position="22"/>
        <end position="552"/>
    </location>
</feature>
<keyword evidence="5" id="KW-0574">Periplasm</keyword>
<dbReference type="Pfam" id="PF16822">
    <property type="entry name" value="ALGX"/>
    <property type="match status" value="2"/>
</dbReference>
<evidence type="ECO:0000313" key="12">
    <source>
        <dbReference type="Proteomes" id="UP000619376"/>
    </source>
</evidence>
<name>A0A7W8NR11_9DEIO</name>
<dbReference type="SUPFAM" id="SSF52266">
    <property type="entry name" value="SGNH hydrolase"/>
    <property type="match status" value="1"/>
</dbReference>
<proteinExistence type="predicted"/>
<keyword evidence="12" id="KW-1185">Reference proteome</keyword>
<dbReference type="GO" id="GO:0016740">
    <property type="term" value="F:transferase activity"/>
    <property type="evidence" value="ECO:0007669"/>
    <property type="project" value="UniProtKB-KW"/>
</dbReference>
<gene>
    <name evidence="9" type="ORF">GCM10017781_13490</name>
    <name evidence="10" type="ORF">HNQ07_001109</name>
</gene>
<evidence type="ECO:0000313" key="9">
    <source>
        <dbReference type="EMBL" id="GHF38065.1"/>
    </source>
</evidence>
<reference evidence="9" key="4">
    <citation type="submission" date="2024-05" db="EMBL/GenBank/DDBJ databases">
        <authorList>
            <person name="Sun Q."/>
            <person name="Zhou Y."/>
        </authorList>
    </citation>
    <scope>NUCLEOTIDE SEQUENCE</scope>
    <source>
        <strain evidence="9">CGMCC 1.18437</strain>
    </source>
</reference>
<dbReference type="InterPro" id="IPR031811">
    <property type="entry name" value="ALGX/ALGJ_SGNH-like"/>
</dbReference>